<feature type="transmembrane region" description="Helical" evidence="7">
    <location>
        <begin position="5"/>
        <end position="23"/>
    </location>
</feature>
<dbReference type="InterPro" id="IPR007182">
    <property type="entry name" value="MnhB"/>
</dbReference>
<dbReference type="RefSeq" id="WP_191156591.1">
    <property type="nucleotide sequence ID" value="NZ_JACWUN010000012.1"/>
</dbReference>
<evidence type="ECO:0000256" key="4">
    <source>
        <dbReference type="ARBA" id="ARBA00022692"/>
    </source>
</evidence>
<comment type="subcellular location">
    <subcellularLocation>
        <location evidence="1">Cell membrane</location>
        <topology evidence="1">Multi-pass membrane protein</topology>
    </subcellularLocation>
</comment>
<evidence type="ECO:0000256" key="7">
    <source>
        <dbReference type="SAM" id="Phobius"/>
    </source>
</evidence>
<feature type="domain" description="MrpA C-terminal/MbhD" evidence="9">
    <location>
        <begin position="14"/>
        <end position="77"/>
    </location>
</feature>
<feature type="transmembrane region" description="Helical" evidence="7">
    <location>
        <begin position="54"/>
        <end position="76"/>
    </location>
</feature>
<feature type="transmembrane region" description="Helical" evidence="7">
    <location>
        <begin position="96"/>
        <end position="115"/>
    </location>
</feature>
<feature type="transmembrane region" description="Helical" evidence="7">
    <location>
        <begin position="29"/>
        <end position="47"/>
    </location>
</feature>
<dbReference type="InterPro" id="IPR050622">
    <property type="entry name" value="CPA3_antiporter_subunitB"/>
</dbReference>
<keyword evidence="5 7" id="KW-1133">Transmembrane helix</keyword>
<evidence type="ECO:0000256" key="6">
    <source>
        <dbReference type="ARBA" id="ARBA00023136"/>
    </source>
</evidence>
<dbReference type="Pfam" id="PF13244">
    <property type="entry name" value="MbhD"/>
    <property type="match status" value="1"/>
</dbReference>
<protein>
    <submittedName>
        <fullName evidence="10">DUF4040 domain-containing protein</fullName>
    </submittedName>
</protein>
<feature type="transmembrane region" description="Helical" evidence="7">
    <location>
        <begin position="281"/>
        <end position="305"/>
    </location>
</feature>
<dbReference type="Proteomes" id="UP000632828">
    <property type="component" value="Unassembled WGS sequence"/>
</dbReference>
<name>A0A8J6URE6_9BACT</name>
<evidence type="ECO:0000259" key="8">
    <source>
        <dbReference type="Pfam" id="PF04039"/>
    </source>
</evidence>
<evidence type="ECO:0000313" key="11">
    <source>
        <dbReference type="Proteomes" id="UP000632828"/>
    </source>
</evidence>
<evidence type="ECO:0000256" key="3">
    <source>
        <dbReference type="ARBA" id="ARBA00022475"/>
    </source>
</evidence>
<dbReference type="PANTHER" id="PTHR33932">
    <property type="entry name" value="NA(+)/H(+) ANTIPORTER SUBUNIT B"/>
    <property type="match status" value="1"/>
</dbReference>
<dbReference type="PANTHER" id="PTHR33932:SF4">
    <property type="entry name" value="NA(+)_H(+) ANTIPORTER SUBUNIT B"/>
    <property type="match status" value="1"/>
</dbReference>
<organism evidence="10 11">
    <name type="scientific">Pelovirga terrestris</name>
    <dbReference type="NCBI Taxonomy" id="2771352"/>
    <lineage>
        <taxon>Bacteria</taxon>
        <taxon>Pseudomonadati</taxon>
        <taxon>Thermodesulfobacteriota</taxon>
        <taxon>Desulfuromonadia</taxon>
        <taxon>Geobacterales</taxon>
        <taxon>Geobacteraceae</taxon>
        <taxon>Pelovirga</taxon>
    </lineage>
</organism>
<feature type="transmembrane region" description="Helical" evidence="7">
    <location>
        <begin position="185"/>
        <end position="209"/>
    </location>
</feature>
<proteinExistence type="inferred from homology"/>
<evidence type="ECO:0000256" key="1">
    <source>
        <dbReference type="ARBA" id="ARBA00004651"/>
    </source>
</evidence>
<comment type="caution">
    <text evidence="10">The sequence shown here is derived from an EMBL/GenBank/DDBJ whole genome shotgun (WGS) entry which is preliminary data.</text>
</comment>
<dbReference type="AlphaFoldDB" id="A0A8J6URE6"/>
<accession>A0A8J6URE6</accession>
<keyword evidence="4 7" id="KW-0812">Transmembrane</keyword>
<evidence type="ECO:0000256" key="5">
    <source>
        <dbReference type="ARBA" id="ARBA00022989"/>
    </source>
</evidence>
<gene>
    <name evidence="10" type="ORF">ICT70_11095</name>
</gene>
<evidence type="ECO:0000259" key="9">
    <source>
        <dbReference type="Pfam" id="PF13244"/>
    </source>
</evidence>
<dbReference type="EMBL" id="JACWUN010000012">
    <property type="protein sequence ID" value="MBD1401221.1"/>
    <property type="molecule type" value="Genomic_DNA"/>
</dbReference>
<keyword evidence="3" id="KW-1003">Cell membrane</keyword>
<evidence type="ECO:0000256" key="2">
    <source>
        <dbReference type="ARBA" id="ARBA00009425"/>
    </source>
</evidence>
<feature type="domain" description="Na+/H+ antiporter MnhB subunit-related protein" evidence="8">
    <location>
        <begin position="193"/>
        <end position="300"/>
    </location>
</feature>
<keyword evidence="6 7" id="KW-0472">Membrane</keyword>
<feature type="transmembrane region" description="Helical" evidence="7">
    <location>
        <begin position="221"/>
        <end position="240"/>
    </location>
</feature>
<feature type="transmembrane region" description="Helical" evidence="7">
    <location>
        <begin position="246"/>
        <end position="269"/>
    </location>
</feature>
<keyword evidence="11" id="KW-1185">Reference proteome</keyword>
<dbReference type="GO" id="GO:0005886">
    <property type="term" value="C:plasma membrane"/>
    <property type="evidence" value="ECO:0007669"/>
    <property type="project" value="UniProtKB-SubCell"/>
</dbReference>
<reference evidence="10" key="1">
    <citation type="submission" date="2020-09" db="EMBL/GenBank/DDBJ databases">
        <title>Pelobacter alkaliphilus sp. nov., a novel anaerobic arsenate-reducing bacterium from terrestrial mud volcano.</title>
        <authorList>
            <person name="Khomyakova M.A."/>
            <person name="Merkel A.Y."/>
            <person name="Slobodkin A.I."/>
        </authorList>
    </citation>
    <scope>NUCLEOTIDE SEQUENCE</scope>
    <source>
        <strain evidence="10">M08fum</strain>
    </source>
</reference>
<dbReference type="Pfam" id="PF04039">
    <property type="entry name" value="MnhB"/>
    <property type="match status" value="1"/>
</dbReference>
<dbReference type="InterPro" id="IPR025383">
    <property type="entry name" value="MrpA_C/MbhD"/>
</dbReference>
<comment type="similarity">
    <text evidence="2">Belongs to the CPA3 antiporters (TC 2.A.63) subunit B family.</text>
</comment>
<evidence type="ECO:0000313" key="10">
    <source>
        <dbReference type="EMBL" id="MBD1401221.1"/>
    </source>
</evidence>
<sequence>MEPALIFDLILLLTLISLAWLLLASTDLFRAVVLFIAFGLLLALAWVRLGAPDVALAEAAIGAGISGALLLIGLGQLGSSERDRCPVRPLTFLQHLSAPVLIGVIIPSVTVILLLELRQLQVVTSGQQGLVQNLLSISGSDHPVTAVLLNFRAWDTLLEKGVLLLALITIWSLDQARPRFENTDIPPLLSGFGQLLLPLLILFAGVLLWQGGYVPGGAFQAGALLTAAMLLATLSGYALPSRWTGVALRLVLVAGFLVFLAVAAITLLLRGEPLHYPQRLAGGLILLIEIVATLSVAAILSAALAGGHPVTNLPPAATPTTKIEDKS</sequence>